<organism evidence="1 2">
    <name type="scientific">Xenorhabdus khoisanae</name>
    <dbReference type="NCBI Taxonomy" id="880157"/>
    <lineage>
        <taxon>Bacteria</taxon>
        <taxon>Pseudomonadati</taxon>
        <taxon>Pseudomonadota</taxon>
        <taxon>Gammaproteobacteria</taxon>
        <taxon>Enterobacterales</taxon>
        <taxon>Morganellaceae</taxon>
        <taxon>Xenorhabdus</taxon>
    </lineage>
</organism>
<proteinExistence type="predicted"/>
<dbReference type="AlphaFoldDB" id="A0A0J5FMD8"/>
<sequence>MAMLTNNINKILIIAILSIPKMGFSSVDENLNYCATTESWVAQKVIQHAVEANKQLDPQNVVSTVIARHLLAKDKLPITLSDWGQLYNQTIKISIPFIDKQKSPVTFIATSIISTEECSLTEPSYIDITSEIWTIPTSLADDK</sequence>
<protein>
    <submittedName>
        <fullName evidence="1">Uncharacterized protein</fullName>
    </submittedName>
</protein>
<dbReference type="PATRIC" id="fig|880157.4.peg.4488"/>
<keyword evidence="2" id="KW-1185">Reference proteome</keyword>
<evidence type="ECO:0000313" key="2">
    <source>
        <dbReference type="Proteomes" id="UP000036277"/>
    </source>
</evidence>
<comment type="caution">
    <text evidence="1">The sequence shown here is derived from an EMBL/GenBank/DDBJ whole genome shotgun (WGS) entry which is preliminary data.</text>
</comment>
<name>A0A0J5FMD8_9GAMM</name>
<evidence type="ECO:0000313" key="1">
    <source>
        <dbReference type="EMBL" id="KMJ43264.1"/>
    </source>
</evidence>
<dbReference type="EMBL" id="LFCV01000252">
    <property type="protein sequence ID" value="KMJ43264.1"/>
    <property type="molecule type" value="Genomic_DNA"/>
</dbReference>
<accession>A0A0J5FMD8</accession>
<gene>
    <name evidence="1" type="ORF">AB204_20670</name>
</gene>
<dbReference type="Proteomes" id="UP000036277">
    <property type="component" value="Unassembled WGS sequence"/>
</dbReference>
<reference evidence="1 2" key="1">
    <citation type="submission" date="2015-06" db="EMBL/GenBank/DDBJ databases">
        <title>Draft Whole-Genome Sequence of the Entomopathogenic Bacterium Xenorhabdus khoisanae.</title>
        <authorList>
            <person name="Naidoo S."/>
            <person name="Featherston J."/>
            <person name="Gray V.M."/>
        </authorList>
    </citation>
    <scope>NUCLEOTIDE SEQUENCE [LARGE SCALE GENOMIC DNA]</scope>
    <source>
        <strain evidence="1 2">MCB</strain>
    </source>
</reference>